<dbReference type="PANTHER" id="PTHR15949:SF3">
    <property type="entry name" value="TESTIS-EXPRESSED PROTEIN 264"/>
    <property type="match status" value="1"/>
</dbReference>
<evidence type="ECO:0000256" key="1">
    <source>
        <dbReference type="SAM" id="Phobius"/>
    </source>
</evidence>
<dbReference type="GO" id="GO:0106300">
    <property type="term" value="P:protein-DNA covalent cross-linking repair"/>
    <property type="evidence" value="ECO:0007669"/>
    <property type="project" value="TreeGrafter"/>
</dbReference>
<dbReference type="GO" id="GO:0005634">
    <property type="term" value="C:nucleus"/>
    <property type="evidence" value="ECO:0007669"/>
    <property type="project" value="TreeGrafter"/>
</dbReference>
<keyword evidence="1" id="KW-0812">Transmembrane</keyword>
<feature type="non-terminal residue" evidence="2">
    <location>
        <position position="210"/>
    </location>
</feature>
<gene>
    <name evidence="2" type="ORF">GSTENG00027298001</name>
</gene>
<reference evidence="2" key="1">
    <citation type="journal article" date="2004" name="Nature">
        <title>Genome duplication in the teleost fish Tetraodon nigroviridis reveals the early vertebrate proto-karyotype.</title>
        <authorList>
            <person name="Jaillon O."/>
            <person name="Aury J.-M."/>
            <person name="Brunet F."/>
            <person name="Petit J.-L."/>
            <person name="Stange-Thomann N."/>
            <person name="Mauceli E."/>
            <person name="Bouneau L."/>
            <person name="Fischer C."/>
            <person name="Ozouf-Costaz C."/>
            <person name="Bernot A."/>
            <person name="Nicaud S."/>
            <person name="Jaffe D."/>
            <person name="Fisher S."/>
            <person name="Lutfalla G."/>
            <person name="Dossat C."/>
            <person name="Segurens B."/>
            <person name="Dasilva C."/>
            <person name="Salanoubat M."/>
            <person name="Levy M."/>
            <person name="Boudet N."/>
            <person name="Castellano S."/>
            <person name="Anthouard V."/>
            <person name="Jubin C."/>
            <person name="Castelli V."/>
            <person name="Katinka M."/>
            <person name="Vacherie B."/>
            <person name="Biemont C."/>
            <person name="Skalli Z."/>
            <person name="Cattolico L."/>
            <person name="Poulain J."/>
            <person name="De Berardinis V."/>
            <person name="Cruaud C."/>
            <person name="Duprat S."/>
            <person name="Brottier P."/>
            <person name="Coutanceau J.-P."/>
            <person name="Gouzy J."/>
            <person name="Parra G."/>
            <person name="Lardier G."/>
            <person name="Chapple C."/>
            <person name="McKernan K.J."/>
            <person name="McEwan P."/>
            <person name="Bosak S."/>
            <person name="Kellis M."/>
            <person name="Volff J.-N."/>
            <person name="Guigo R."/>
            <person name="Zody M.C."/>
            <person name="Mesirov J."/>
            <person name="Lindblad-Toh K."/>
            <person name="Birren B."/>
            <person name="Nusbaum C."/>
            <person name="Kahn D."/>
            <person name="Robinson-Rechavi M."/>
            <person name="Laudet V."/>
            <person name="Schachter V."/>
            <person name="Quetier F."/>
            <person name="Saurin W."/>
            <person name="Scarpelli C."/>
            <person name="Wincker P."/>
            <person name="Lander E.S."/>
            <person name="Weissenbach J."/>
            <person name="Roest Crollius H."/>
        </authorList>
    </citation>
    <scope>NUCLEOTIDE SEQUENCE [LARGE SCALE GENOMIC DNA]</scope>
</reference>
<dbReference type="GO" id="GO:0005789">
    <property type="term" value="C:endoplasmic reticulum membrane"/>
    <property type="evidence" value="ECO:0007669"/>
    <property type="project" value="TreeGrafter"/>
</dbReference>
<name>Q4RXT0_TETNG</name>
<keyword evidence="1" id="KW-1133">Transmembrane helix</keyword>
<sequence>MSDVLLLLLVVVLLVCLIATVGFFLLHSGLLTEVHIKTGAPPIRNVTIAYKFKEGPYKECGAAFTESSSIGPKLSSIGVFYDDPKQKSSTVSTVFANLPQPDQASGPSAPRPPDSARFCLCSSPPVALRQLRQRPPEKCRYAVGSVLCEGEEKPDEELQKMYEKFGFKVFSLPEVSHAVTTTFPCTTSLSYVLGPYRVYPRLGSYIEVRS</sequence>
<dbReference type="AlphaFoldDB" id="Q4RXT0"/>
<proteinExistence type="predicted"/>
<organism evidence="2">
    <name type="scientific">Tetraodon nigroviridis</name>
    <name type="common">Spotted green pufferfish</name>
    <name type="synonym">Chelonodon nigroviridis</name>
    <dbReference type="NCBI Taxonomy" id="99883"/>
    <lineage>
        <taxon>Eukaryota</taxon>
        <taxon>Metazoa</taxon>
        <taxon>Chordata</taxon>
        <taxon>Craniata</taxon>
        <taxon>Vertebrata</taxon>
        <taxon>Euteleostomi</taxon>
        <taxon>Actinopterygii</taxon>
        <taxon>Neopterygii</taxon>
        <taxon>Teleostei</taxon>
        <taxon>Neoteleostei</taxon>
        <taxon>Acanthomorphata</taxon>
        <taxon>Eupercaria</taxon>
        <taxon>Tetraodontiformes</taxon>
        <taxon>Tetradontoidea</taxon>
        <taxon>Tetraodontidae</taxon>
        <taxon>Tetraodon</taxon>
    </lineage>
</organism>
<dbReference type="OrthoDB" id="2140079at2759"/>
<feature type="transmembrane region" description="Helical" evidence="1">
    <location>
        <begin position="6"/>
        <end position="26"/>
    </location>
</feature>
<dbReference type="GO" id="GO:0061709">
    <property type="term" value="P:reticulophagy"/>
    <property type="evidence" value="ECO:0007669"/>
    <property type="project" value="TreeGrafter"/>
</dbReference>
<dbReference type="PANTHER" id="PTHR15949">
    <property type="entry name" value="TESTIS-EXPRESSED PROTEIN 264"/>
    <property type="match status" value="1"/>
</dbReference>
<comment type="caution">
    <text evidence="2">The sequence shown here is derived from an EMBL/GenBank/DDBJ whole genome shotgun (WGS) entry which is preliminary data.</text>
</comment>
<keyword evidence="1" id="KW-0472">Membrane</keyword>
<dbReference type="GO" id="GO:0005657">
    <property type="term" value="C:replication fork"/>
    <property type="evidence" value="ECO:0007669"/>
    <property type="project" value="TreeGrafter"/>
</dbReference>
<evidence type="ECO:0000313" key="2">
    <source>
        <dbReference type="EMBL" id="CAG06802.1"/>
    </source>
</evidence>
<accession>Q4RXT0</accession>
<dbReference type="KEGG" id="tng:GSTEN00027298G001"/>
<protein>
    <submittedName>
        <fullName evidence="2">(spotted green pufferfish) hypothetical protein</fullName>
    </submittedName>
</protein>
<reference evidence="2" key="2">
    <citation type="submission" date="2004-02" db="EMBL/GenBank/DDBJ databases">
        <authorList>
            <consortium name="Genoscope"/>
            <consortium name="Whitehead Institute Centre for Genome Research"/>
        </authorList>
    </citation>
    <scope>NUCLEOTIDE SEQUENCE</scope>
</reference>
<dbReference type="GO" id="GO:0000421">
    <property type="term" value="C:autophagosome membrane"/>
    <property type="evidence" value="ECO:0007669"/>
    <property type="project" value="TreeGrafter"/>
</dbReference>
<dbReference type="EMBL" id="CAAE01014979">
    <property type="protein sequence ID" value="CAG06802.1"/>
    <property type="molecule type" value="Genomic_DNA"/>
</dbReference>